<organism evidence="4 5">
    <name type="scientific">Taxus chinensis</name>
    <name type="common">Chinese yew</name>
    <name type="synonym">Taxus wallichiana var. chinensis</name>
    <dbReference type="NCBI Taxonomy" id="29808"/>
    <lineage>
        <taxon>Eukaryota</taxon>
        <taxon>Viridiplantae</taxon>
        <taxon>Streptophyta</taxon>
        <taxon>Embryophyta</taxon>
        <taxon>Tracheophyta</taxon>
        <taxon>Spermatophyta</taxon>
        <taxon>Pinopsida</taxon>
        <taxon>Pinidae</taxon>
        <taxon>Conifers II</taxon>
        <taxon>Cupressales</taxon>
        <taxon>Taxaceae</taxon>
        <taxon>Taxus</taxon>
    </lineage>
</organism>
<dbReference type="OMA" id="IDNCGWL"/>
<dbReference type="PROSITE" id="PS51375">
    <property type="entry name" value="PPR"/>
    <property type="match status" value="4"/>
</dbReference>
<dbReference type="Proteomes" id="UP000824469">
    <property type="component" value="Unassembled WGS sequence"/>
</dbReference>
<dbReference type="InterPro" id="IPR011990">
    <property type="entry name" value="TPR-like_helical_dom_sf"/>
</dbReference>
<comment type="caution">
    <text evidence="4">The sequence shown here is derived from an EMBL/GenBank/DDBJ whole genome shotgun (WGS) entry which is preliminary data.</text>
</comment>
<dbReference type="Pfam" id="PF01535">
    <property type="entry name" value="PPR"/>
    <property type="match status" value="2"/>
</dbReference>
<protein>
    <recommendedName>
        <fullName evidence="6">Pentatricopeptide repeat-containing protein</fullName>
    </recommendedName>
</protein>
<reference evidence="4 5" key="1">
    <citation type="journal article" date="2021" name="Nat. Plants">
        <title>The Taxus genome provides insights into paclitaxel biosynthesis.</title>
        <authorList>
            <person name="Xiong X."/>
            <person name="Gou J."/>
            <person name="Liao Q."/>
            <person name="Li Y."/>
            <person name="Zhou Q."/>
            <person name="Bi G."/>
            <person name="Li C."/>
            <person name="Du R."/>
            <person name="Wang X."/>
            <person name="Sun T."/>
            <person name="Guo L."/>
            <person name="Liang H."/>
            <person name="Lu P."/>
            <person name="Wu Y."/>
            <person name="Zhang Z."/>
            <person name="Ro D.K."/>
            <person name="Shang Y."/>
            <person name="Huang S."/>
            <person name="Yan J."/>
        </authorList>
    </citation>
    <scope>NUCLEOTIDE SEQUENCE [LARGE SCALE GENOMIC DNA]</scope>
    <source>
        <strain evidence="4">Ta-2019</strain>
    </source>
</reference>
<feature type="repeat" description="PPR" evidence="3">
    <location>
        <begin position="330"/>
        <end position="364"/>
    </location>
</feature>
<evidence type="ECO:0000256" key="1">
    <source>
        <dbReference type="ARBA" id="ARBA00007626"/>
    </source>
</evidence>
<dbReference type="SUPFAM" id="SSF81901">
    <property type="entry name" value="HCP-like"/>
    <property type="match status" value="1"/>
</dbReference>
<dbReference type="AlphaFoldDB" id="A0AA38G1F3"/>
<dbReference type="NCBIfam" id="TIGR00756">
    <property type="entry name" value="PPR"/>
    <property type="match status" value="2"/>
</dbReference>
<evidence type="ECO:0008006" key="6">
    <source>
        <dbReference type="Google" id="ProtNLM"/>
    </source>
</evidence>
<sequence>MQTPTLFHFTLNRGKDSILRCPSIKMLEMCTLLIQEKMYSTSRNNPFQNLQKGQLYTSPDDLPNSLQSSVCRNHGYALCAFPSFDDRMLVPHLRIFSSDSNMNAKQCPGIRAFTSVGSSFKDDAKDCCVADNVRRICKLVKLGEETMEEKLTEMNFRPSPQLVVDVLRNTSGHADSTLRFFAWAKSQPQYNHSSVVYNEIVNIAGANGDFEAVGSLVEEMTAKGHYLTERSFSFMLSSPSIRSVTEGLVDTFSKLEYSVRMAAFHSLVSFLHRQSFFGIANWVLKQMVARGKTLNVSYYNALLAARCRRGRYLEAKRLLDEMKKFGCQPNTNSYNYLLGALCKAGKIADVCQLLDMMEKSGHRPDPITYEILIFLACKTNEMNGALEFLNKMITDGLTPRFSTYAAFIKGYFHTKQFEEAYNFVDETSKKDPSADSMNYMLLANLFENSGMILEAQSVLLKMIEKGLIPKFSLCRKVTQNLFQNGKQDMAQGLEYKFNEIRNTINKSIS</sequence>
<evidence type="ECO:0000256" key="3">
    <source>
        <dbReference type="PROSITE-ProRule" id="PRU00708"/>
    </source>
</evidence>
<dbReference type="Pfam" id="PF12854">
    <property type="entry name" value="PPR_1"/>
    <property type="match status" value="1"/>
</dbReference>
<dbReference type="EMBL" id="JAHRHJ020000005">
    <property type="protein sequence ID" value="KAH9314020.1"/>
    <property type="molecule type" value="Genomic_DNA"/>
</dbReference>
<gene>
    <name evidence="4" type="ORF">KI387_022647</name>
</gene>
<dbReference type="PANTHER" id="PTHR47936">
    <property type="entry name" value="PPR_LONG DOMAIN-CONTAINING PROTEIN"/>
    <property type="match status" value="1"/>
</dbReference>
<evidence type="ECO:0000256" key="2">
    <source>
        <dbReference type="ARBA" id="ARBA00022737"/>
    </source>
</evidence>
<dbReference type="Gene3D" id="1.25.40.10">
    <property type="entry name" value="Tetratricopeptide repeat domain"/>
    <property type="match status" value="3"/>
</dbReference>
<dbReference type="InterPro" id="IPR002885">
    <property type="entry name" value="PPR_rpt"/>
</dbReference>
<evidence type="ECO:0000313" key="5">
    <source>
        <dbReference type="Proteomes" id="UP000824469"/>
    </source>
</evidence>
<proteinExistence type="inferred from homology"/>
<evidence type="ECO:0000313" key="4">
    <source>
        <dbReference type="EMBL" id="KAH9314020.1"/>
    </source>
</evidence>
<keyword evidence="5" id="KW-1185">Reference proteome</keyword>
<accession>A0AA38G1F3</accession>
<dbReference type="Pfam" id="PF13041">
    <property type="entry name" value="PPR_2"/>
    <property type="match status" value="1"/>
</dbReference>
<feature type="repeat" description="PPR" evidence="3">
    <location>
        <begin position="295"/>
        <end position="329"/>
    </location>
</feature>
<dbReference type="PANTHER" id="PTHR47936:SF3">
    <property type="entry name" value="PENTACOTRIPEPTIDE-REPEAT REGION OF PRORP DOMAIN-CONTAINING PROTEIN"/>
    <property type="match status" value="1"/>
</dbReference>
<name>A0AA38G1F3_TAXCH</name>
<keyword evidence="2" id="KW-0677">Repeat</keyword>
<comment type="similarity">
    <text evidence="1">Belongs to the PPR family. P subfamily.</text>
</comment>
<feature type="repeat" description="PPR" evidence="3">
    <location>
        <begin position="435"/>
        <end position="469"/>
    </location>
</feature>
<feature type="repeat" description="PPR" evidence="3">
    <location>
        <begin position="365"/>
        <end position="399"/>
    </location>
</feature>